<dbReference type="SMART" id="SM01120">
    <property type="entry name" value="Dak2"/>
    <property type="match status" value="1"/>
</dbReference>
<gene>
    <name evidence="15" type="ORF">FSARC_4164</name>
</gene>
<dbReference type="Proteomes" id="UP000622797">
    <property type="component" value="Unassembled WGS sequence"/>
</dbReference>
<dbReference type="PROSITE" id="PS51481">
    <property type="entry name" value="DHAK"/>
    <property type="match status" value="1"/>
</dbReference>
<evidence type="ECO:0000256" key="8">
    <source>
        <dbReference type="ARBA" id="ARBA00022840"/>
    </source>
</evidence>
<evidence type="ECO:0000256" key="5">
    <source>
        <dbReference type="ARBA" id="ARBA00022741"/>
    </source>
</evidence>
<dbReference type="FunFam" id="1.25.40.340:FF:000001">
    <property type="entry name" value="Dihydroxyacetone kinase 1"/>
    <property type="match status" value="1"/>
</dbReference>
<dbReference type="UniPathway" id="UPA00617">
    <property type="reaction ID" value="UER00669"/>
</dbReference>
<evidence type="ECO:0000256" key="11">
    <source>
        <dbReference type="PIRSR" id="PIRSR612734-1"/>
    </source>
</evidence>
<evidence type="ECO:0000256" key="6">
    <source>
        <dbReference type="ARBA" id="ARBA00022777"/>
    </source>
</evidence>
<dbReference type="PROSITE" id="PS51480">
    <property type="entry name" value="DHAL"/>
    <property type="match status" value="1"/>
</dbReference>
<dbReference type="Gene3D" id="3.40.50.10440">
    <property type="entry name" value="Dihydroxyacetone kinase, domain 1"/>
    <property type="match status" value="1"/>
</dbReference>
<feature type="binding site" evidence="12">
    <location>
        <position position="119"/>
    </location>
    <ligand>
        <name>substrate</name>
    </ligand>
</feature>
<evidence type="ECO:0000256" key="9">
    <source>
        <dbReference type="ARBA" id="ARBA00047974"/>
    </source>
</evidence>
<dbReference type="EMBL" id="JABEXW010000199">
    <property type="protein sequence ID" value="KAF4968470.1"/>
    <property type="molecule type" value="Genomic_DNA"/>
</dbReference>
<keyword evidence="16" id="KW-1185">Reference proteome</keyword>
<dbReference type="GO" id="GO:0005829">
    <property type="term" value="C:cytosol"/>
    <property type="evidence" value="ECO:0007669"/>
    <property type="project" value="TreeGrafter"/>
</dbReference>
<evidence type="ECO:0000256" key="7">
    <source>
        <dbReference type="ARBA" id="ARBA00022798"/>
    </source>
</evidence>
<feature type="domain" description="DhaK" evidence="14">
    <location>
        <begin position="17"/>
        <end position="356"/>
    </location>
</feature>
<dbReference type="SUPFAM" id="SSF82549">
    <property type="entry name" value="DAK1/DegV-like"/>
    <property type="match status" value="1"/>
</dbReference>
<keyword evidence="6" id="KW-0418">Kinase</keyword>
<evidence type="ECO:0000313" key="16">
    <source>
        <dbReference type="Proteomes" id="UP000622797"/>
    </source>
</evidence>
<organism evidence="15 16">
    <name type="scientific">Fusarium sarcochroum</name>
    <dbReference type="NCBI Taxonomy" id="1208366"/>
    <lineage>
        <taxon>Eukaryota</taxon>
        <taxon>Fungi</taxon>
        <taxon>Dikarya</taxon>
        <taxon>Ascomycota</taxon>
        <taxon>Pezizomycotina</taxon>
        <taxon>Sordariomycetes</taxon>
        <taxon>Hypocreomycetidae</taxon>
        <taxon>Hypocreales</taxon>
        <taxon>Nectriaceae</taxon>
        <taxon>Fusarium</taxon>
        <taxon>Fusarium lateritium species complex</taxon>
    </lineage>
</organism>
<dbReference type="SUPFAM" id="SSF101473">
    <property type="entry name" value="DhaL-like"/>
    <property type="match status" value="1"/>
</dbReference>
<dbReference type="Pfam" id="PF02733">
    <property type="entry name" value="Dak1"/>
    <property type="match status" value="1"/>
</dbReference>
<dbReference type="InterPro" id="IPR004007">
    <property type="entry name" value="DhaL_dom"/>
</dbReference>
<reference evidence="15" key="2">
    <citation type="submission" date="2020-05" db="EMBL/GenBank/DDBJ databases">
        <authorList>
            <person name="Kim H.-S."/>
            <person name="Proctor R.H."/>
            <person name="Brown D.W."/>
        </authorList>
    </citation>
    <scope>NUCLEOTIDE SEQUENCE</scope>
    <source>
        <strain evidence="15">NRRL 20472</strain>
    </source>
</reference>
<dbReference type="AlphaFoldDB" id="A0A8H4U2X1"/>
<comment type="function">
    <text evidence="1">Catalyzes both the phosphorylation of dihydroxyacetone and of glyceraldehyde.</text>
</comment>
<dbReference type="PANTHER" id="PTHR28629:SF4">
    <property type="entry name" value="TRIOKINASE_FMN CYCLASE"/>
    <property type="match status" value="1"/>
</dbReference>
<dbReference type="PANTHER" id="PTHR28629">
    <property type="entry name" value="TRIOKINASE/FMN CYCLASE"/>
    <property type="match status" value="1"/>
</dbReference>
<evidence type="ECO:0000256" key="2">
    <source>
        <dbReference type="ARBA" id="ARBA00004778"/>
    </source>
</evidence>
<evidence type="ECO:0000256" key="10">
    <source>
        <dbReference type="ARBA" id="ARBA00048898"/>
    </source>
</evidence>
<dbReference type="InterPro" id="IPR004006">
    <property type="entry name" value="DhaK_dom"/>
</dbReference>
<dbReference type="Gene3D" id="1.25.40.340">
    <property type="match status" value="1"/>
</dbReference>
<dbReference type="Gene3D" id="3.30.1180.20">
    <property type="entry name" value="Dihydroxyacetone kinase, domain 2"/>
    <property type="match status" value="1"/>
</dbReference>
<dbReference type="FunFam" id="3.40.50.10440:FF:000001">
    <property type="entry name" value="Dihydroxyacetone kinase, DhaK subunit"/>
    <property type="match status" value="1"/>
</dbReference>
<evidence type="ECO:0000259" key="14">
    <source>
        <dbReference type="PROSITE" id="PS51481"/>
    </source>
</evidence>
<reference evidence="15" key="1">
    <citation type="journal article" date="2020" name="BMC Genomics">
        <title>Correction to: Identification and distribution of gene clusters required for synthesis of sphingolipid metabolism inhibitors in diverse species of the filamentous fungus Fusarium.</title>
        <authorList>
            <person name="Kim H.S."/>
            <person name="Lohmar J.M."/>
            <person name="Busman M."/>
            <person name="Brown D.W."/>
            <person name="Naumann T.A."/>
            <person name="Divon H.H."/>
            <person name="Lysoe E."/>
            <person name="Uhlig S."/>
            <person name="Proctor R.H."/>
        </authorList>
    </citation>
    <scope>NUCLEOTIDE SEQUENCE</scope>
    <source>
        <strain evidence="15">NRRL 20472</strain>
    </source>
</reference>
<evidence type="ECO:0000313" key="15">
    <source>
        <dbReference type="EMBL" id="KAF4968470.1"/>
    </source>
</evidence>
<dbReference type="GO" id="GO:0004371">
    <property type="term" value="F:glycerone kinase activity"/>
    <property type="evidence" value="ECO:0007669"/>
    <property type="project" value="UniProtKB-EC"/>
</dbReference>
<comment type="catalytic activity">
    <reaction evidence="10">
        <text>dihydroxyacetone + ATP = dihydroxyacetone phosphate + ADP + H(+)</text>
        <dbReference type="Rhea" id="RHEA:15773"/>
        <dbReference type="ChEBI" id="CHEBI:15378"/>
        <dbReference type="ChEBI" id="CHEBI:16016"/>
        <dbReference type="ChEBI" id="CHEBI:30616"/>
        <dbReference type="ChEBI" id="CHEBI:57642"/>
        <dbReference type="ChEBI" id="CHEBI:456216"/>
        <dbReference type="EC" id="2.7.1.29"/>
    </reaction>
</comment>
<dbReference type="InterPro" id="IPR050861">
    <property type="entry name" value="Dihydroxyacetone_Kinase"/>
</dbReference>
<dbReference type="OrthoDB" id="1724672at2759"/>
<dbReference type="GO" id="GO:0050354">
    <property type="term" value="F:triokinase activity"/>
    <property type="evidence" value="ECO:0007669"/>
    <property type="project" value="UniProtKB-EC"/>
</dbReference>
<proteinExistence type="inferred from homology"/>
<dbReference type="InterPro" id="IPR012734">
    <property type="entry name" value="DhaK_ATP"/>
</dbReference>
<evidence type="ECO:0000256" key="12">
    <source>
        <dbReference type="PIRSR" id="PIRSR612734-2"/>
    </source>
</evidence>
<dbReference type="GO" id="GO:0005524">
    <property type="term" value="F:ATP binding"/>
    <property type="evidence" value="ECO:0007669"/>
    <property type="project" value="UniProtKB-KW"/>
</dbReference>
<comment type="similarity">
    <text evidence="3">Belongs to the dihydroxyacetone kinase (DAK) family.</text>
</comment>
<feature type="binding site" evidence="12">
    <location>
        <position position="114"/>
    </location>
    <ligand>
        <name>substrate</name>
    </ligand>
</feature>
<keyword evidence="4" id="KW-0808">Transferase</keyword>
<dbReference type="Pfam" id="PF02734">
    <property type="entry name" value="Dak2"/>
    <property type="match status" value="1"/>
</dbReference>
<evidence type="ECO:0000256" key="3">
    <source>
        <dbReference type="ARBA" id="ARBA00008757"/>
    </source>
</evidence>
<dbReference type="GO" id="GO:0019588">
    <property type="term" value="P:anaerobic glycerol catabolic process"/>
    <property type="evidence" value="ECO:0007669"/>
    <property type="project" value="UniProtKB-UniPathway"/>
</dbReference>
<keyword evidence="5" id="KW-0547">Nucleotide-binding</keyword>
<keyword evidence="8" id="KW-0067">ATP-binding</keyword>
<evidence type="ECO:0000256" key="1">
    <source>
        <dbReference type="ARBA" id="ARBA00003264"/>
    </source>
</evidence>
<dbReference type="InterPro" id="IPR036117">
    <property type="entry name" value="DhaL_dom_sf"/>
</dbReference>
<protein>
    <recommendedName>
        <fullName evidence="17">Dihydroxyacetone kinase</fullName>
    </recommendedName>
</protein>
<keyword evidence="7" id="KW-0319">Glycerol metabolism</keyword>
<evidence type="ECO:0000256" key="4">
    <source>
        <dbReference type="ARBA" id="ARBA00022679"/>
    </source>
</evidence>
<evidence type="ECO:0008006" key="17">
    <source>
        <dbReference type="Google" id="ProtNLM"/>
    </source>
</evidence>
<evidence type="ECO:0000259" key="13">
    <source>
        <dbReference type="PROSITE" id="PS51480"/>
    </source>
</evidence>
<comment type="catalytic activity">
    <reaction evidence="9">
        <text>D-glyceraldehyde + ATP = D-glyceraldehyde 3-phosphate + ADP + H(+)</text>
        <dbReference type="Rhea" id="RHEA:13941"/>
        <dbReference type="ChEBI" id="CHEBI:15378"/>
        <dbReference type="ChEBI" id="CHEBI:17378"/>
        <dbReference type="ChEBI" id="CHEBI:30616"/>
        <dbReference type="ChEBI" id="CHEBI:59776"/>
        <dbReference type="ChEBI" id="CHEBI:456216"/>
        <dbReference type="EC" id="2.7.1.28"/>
    </reaction>
</comment>
<feature type="domain" description="DhaL" evidence="13">
    <location>
        <begin position="397"/>
        <end position="609"/>
    </location>
</feature>
<feature type="binding site" evidence="12">
    <location>
        <begin position="63"/>
        <end position="66"/>
    </location>
    <ligand>
        <name>substrate</name>
    </ligand>
</feature>
<name>A0A8H4U2X1_9HYPO</name>
<comment type="pathway">
    <text evidence="2">Polyol metabolism; glycerol fermentation; glycerone phosphate from glycerol (oxidative route): step 2/2.</text>
</comment>
<dbReference type="NCBIfam" id="TIGR02361">
    <property type="entry name" value="dak_ATP"/>
    <property type="match status" value="1"/>
</dbReference>
<comment type="caution">
    <text evidence="15">The sequence shown here is derived from an EMBL/GenBank/DDBJ whole genome shotgun (WGS) entry which is preliminary data.</text>
</comment>
<accession>A0A8H4U2X1</accession>
<feature type="active site" description="Tele-hemiaminal-histidine intermediate" evidence="11">
    <location>
        <position position="229"/>
    </location>
</feature>
<sequence length="620" mass="65236">MTVATVATQKAHTFVPDGQSALSNGINGLLSLHPSLRLDEKYKVIYRDAQDREARPTIISGGGSGHEPAHAGFVGTGMLDAAVCGAVFASPNAAQVESALRTIQSPRGTLIIVKNYTGDKLNFTLAAERFRLATGLPIRLIVVADDVSIGRTRSGLVGRRGLAGTILIHKIAGGASASGLGLDEICTATEFAMANMGTIGVGLDGCSIPGQAHEPRLANDELEVGIGIHNEPGSRRIKPRPDVNTLIKDMLSNLLGDDQERNYISSRPRAGDHDVVLQINNLGGLSSLEVLAITNLVIAQLHSVYQLKPTRVYSGTLLSALDCPGFSITLLSLPKLDALSSQILSWLDSTTDAFGWPSKVSSAAWTRDVPVTDRPAEEIFTKTEPAREVPRISCDSALFSAIIESIHKSLVVAEPQITLNDTILGDGDCGTTLVQGSTCLVDALREEQIDTSSLSHGMVKIADLISYSMGGTTGALYGVFATALASGISSTVGDSGITINSFSAALDHALNALKKVTAAREGDRTMMDALIPFVQVLSRSSDHQNNGEALTRVGNAVLAARNGCEATAKLSSRFGRSTYVGAEDEDRSANEIPDPGAMGVVAIVSGVYSVLQQHYGGQQI</sequence>
<dbReference type="FunFam" id="3.30.1180.20:FF:000001">
    <property type="entry name" value="Dihydroxyacetone kinase 1"/>
    <property type="match status" value="1"/>
</dbReference>